<evidence type="ECO:0000256" key="2">
    <source>
        <dbReference type="SAM" id="Phobius"/>
    </source>
</evidence>
<accession>A0A1Z5JJ71</accession>
<keyword evidence="2" id="KW-1133">Transmembrane helix</keyword>
<reference evidence="3 4" key="1">
    <citation type="journal article" date="2015" name="Plant Cell">
        <title>Oil accumulation by the oleaginous diatom Fistulifera solaris as revealed by the genome and transcriptome.</title>
        <authorList>
            <person name="Tanaka T."/>
            <person name="Maeda Y."/>
            <person name="Veluchamy A."/>
            <person name="Tanaka M."/>
            <person name="Abida H."/>
            <person name="Marechal E."/>
            <person name="Bowler C."/>
            <person name="Muto M."/>
            <person name="Sunaga Y."/>
            <person name="Tanaka M."/>
            <person name="Yoshino T."/>
            <person name="Taniguchi T."/>
            <person name="Fukuda Y."/>
            <person name="Nemoto M."/>
            <person name="Matsumoto M."/>
            <person name="Wong P.S."/>
            <person name="Aburatani S."/>
            <person name="Fujibuchi W."/>
        </authorList>
    </citation>
    <scope>NUCLEOTIDE SEQUENCE [LARGE SCALE GENOMIC DNA]</scope>
    <source>
        <strain evidence="3 4">JPCC DA0580</strain>
    </source>
</reference>
<feature type="region of interest" description="Disordered" evidence="1">
    <location>
        <begin position="616"/>
        <end position="647"/>
    </location>
</feature>
<dbReference type="InParanoid" id="A0A1Z5JJ71"/>
<keyword evidence="2" id="KW-0472">Membrane</keyword>
<feature type="region of interest" description="Disordered" evidence="1">
    <location>
        <begin position="387"/>
        <end position="411"/>
    </location>
</feature>
<evidence type="ECO:0000313" key="3">
    <source>
        <dbReference type="EMBL" id="GAX13811.1"/>
    </source>
</evidence>
<feature type="region of interest" description="Disordered" evidence="1">
    <location>
        <begin position="208"/>
        <end position="251"/>
    </location>
</feature>
<feature type="region of interest" description="Disordered" evidence="1">
    <location>
        <begin position="515"/>
        <end position="534"/>
    </location>
</feature>
<evidence type="ECO:0000313" key="4">
    <source>
        <dbReference type="Proteomes" id="UP000198406"/>
    </source>
</evidence>
<sequence>MLTTFLRSNKTMINSKTFLTAIWMVPLALSIDAGTIRGDKLKGATIENDRKRKLFQYASAYPSTIAPSIYPEYDSNLSVLITSPNNPDDNDENKNSKHRSDPAPTPSPTRYIKEKKSNKRKRTPSPTSFPTSFPTFFPTASPTRRQKKNKSNESKNDDYTIRAFPTVSPSASVSPSVAMSYVNIATESPVALTAPPTQSLLVETGMATDNPETTRSPKAAPQISISIVKESPPPTLSPDRTQSTSAPEIPSSDDQAVYYDIVKLMSFDLHLTAQESWHSGFDALVQRALERYLMDSIVLEDIRIHNVALQIMSRSYEETKPDASFRFTGNLYKDPVEDIRIDASEEIQKQQSIALANHLLVQLHLDEDEVLATARVTVLNQDIPNGSVQSNNTYTYDEKPQEDEQTKEAPQISETGRKAFTIIGLIIAFIVAVLIGIWCISPFNGDDDDSYFGKPRESFSQASTDEIRVDHDDNQSVASSLTGTPRDVECSMMHDDNIYLTEFMPERVATTKLPKVPFSSDSLPSKDDDDDQDSFYSNLQPYFYKTADHDLSIPLSSEPSIYSIWKDLERKKRYESVRRHIHNPHDNEEVPQRLEDRRMDESTIATDSFLMMEESTTGDVSLPAAPSLSSLRTPTQITSSPASSISLSESLRQRIASHFAEENNGFETMQ</sequence>
<comment type="caution">
    <text evidence="3">The sequence shown here is derived from an EMBL/GenBank/DDBJ whole genome shotgun (WGS) entry which is preliminary data.</text>
</comment>
<organism evidence="3 4">
    <name type="scientific">Fistulifera solaris</name>
    <name type="common">Oleaginous diatom</name>
    <dbReference type="NCBI Taxonomy" id="1519565"/>
    <lineage>
        <taxon>Eukaryota</taxon>
        <taxon>Sar</taxon>
        <taxon>Stramenopiles</taxon>
        <taxon>Ochrophyta</taxon>
        <taxon>Bacillariophyta</taxon>
        <taxon>Bacillariophyceae</taxon>
        <taxon>Bacillariophycidae</taxon>
        <taxon>Naviculales</taxon>
        <taxon>Naviculaceae</taxon>
        <taxon>Fistulifera</taxon>
    </lineage>
</organism>
<dbReference type="EMBL" id="BDSP01000073">
    <property type="protein sequence ID" value="GAX13811.1"/>
    <property type="molecule type" value="Genomic_DNA"/>
</dbReference>
<name>A0A1Z5JJ71_FISSO</name>
<keyword evidence="2" id="KW-0812">Transmembrane</keyword>
<feature type="compositionally biased region" description="Low complexity" evidence="1">
    <location>
        <begin position="621"/>
        <end position="647"/>
    </location>
</feature>
<feature type="compositionally biased region" description="Low complexity" evidence="1">
    <location>
        <begin position="124"/>
        <end position="143"/>
    </location>
</feature>
<proteinExistence type="predicted"/>
<keyword evidence="4" id="KW-1185">Reference proteome</keyword>
<feature type="compositionally biased region" description="Basic and acidic residues" evidence="1">
    <location>
        <begin position="396"/>
        <end position="407"/>
    </location>
</feature>
<gene>
    <name evidence="3" type="ORF">FisN_30Lh107</name>
</gene>
<dbReference type="AlphaFoldDB" id="A0A1Z5JJ71"/>
<dbReference type="Proteomes" id="UP000198406">
    <property type="component" value="Unassembled WGS sequence"/>
</dbReference>
<feature type="transmembrane region" description="Helical" evidence="2">
    <location>
        <begin position="419"/>
        <end position="440"/>
    </location>
</feature>
<protein>
    <submittedName>
        <fullName evidence="3">Uncharacterized protein</fullName>
    </submittedName>
</protein>
<feature type="region of interest" description="Disordered" evidence="1">
    <location>
        <begin position="80"/>
        <end position="161"/>
    </location>
</feature>
<feature type="compositionally biased region" description="Basic and acidic residues" evidence="1">
    <location>
        <begin position="150"/>
        <end position="160"/>
    </location>
</feature>
<evidence type="ECO:0000256" key="1">
    <source>
        <dbReference type="SAM" id="MobiDB-lite"/>
    </source>
</evidence>
<feature type="compositionally biased region" description="Basic and acidic residues" evidence="1">
    <location>
        <begin position="92"/>
        <end position="101"/>
    </location>
</feature>